<accession>E4Q1H1</accession>
<gene>
    <name evidence="2" type="ordered locus">Calow_1144</name>
</gene>
<protein>
    <recommendedName>
        <fullName evidence="4">WD40 repeat domain-containing protein</fullName>
    </recommendedName>
</protein>
<dbReference type="InterPro" id="IPR015943">
    <property type="entry name" value="WD40/YVTN_repeat-like_dom_sf"/>
</dbReference>
<feature type="transmembrane region" description="Helical" evidence="1">
    <location>
        <begin position="14"/>
        <end position="36"/>
    </location>
</feature>
<dbReference type="eggNOG" id="COG0823">
    <property type="taxonomic scope" value="Bacteria"/>
</dbReference>
<keyword evidence="1" id="KW-0472">Membrane</keyword>
<reference evidence="2 3" key="2">
    <citation type="journal article" date="2011" name="J. Bacteriol.">
        <title>Complete genome sequences for the anaerobic, extremely thermophilic plant biomass-degrading bacteria Caldicellulosiruptor hydrothermalis, Caldicellulosiruptor kristjanssonii, Caldicellulosiruptor kronotskyensis, Caldicellulosiruptor owensenis, and Caldicellulosiruptor lactoaceticus.</title>
        <authorList>
            <person name="Blumer-Schuette S.E."/>
            <person name="Ozdemir I."/>
            <person name="Mistry D."/>
            <person name="Lucas S."/>
            <person name="Lapidus A."/>
            <person name="Cheng J.F."/>
            <person name="Goodwin L.A."/>
            <person name="Pitluck S."/>
            <person name="Land M.L."/>
            <person name="Hauser L.J."/>
            <person name="Woyke T."/>
            <person name="Mikhailova N."/>
            <person name="Pati A."/>
            <person name="Kyrpides N.C."/>
            <person name="Ivanova N."/>
            <person name="Detter J.C."/>
            <person name="Walston-Davenport K."/>
            <person name="Han S."/>
            <person name="Adams M.W."/>
            <person name="Kelly R.M."/>
        </authorList>
    </citation>
    <scope>NUCLEOTIDE SEQUENCE [LARGE SCALE GENOMIC DNA]</scope>
    <source>
        <strain evidence="3">ATCC 700167 / DSM 13100 / OL</strain>
    </source>
</reference>
<organism evidence="2 3">
    <name type="scientific">Caldicellulosiruptor owensensis (strain ATCC 700167 / DSM 13100 / OL)</name>
    <dbReference type="NCBI Taxonomy" id="632518"/>
    <lineage>
        <taxon>Bacteria</taxon>
        <taxon>Bacillati</taxon>
        <taxon>Bacillota</taxon>
        <taxon>Bacillota incertae sedis</taxon>
        <taxon>Caldicellulosiruptorales</taxon>
        <taxon>Caldicellulosiruptoraceae</taxon>
        <taxon>Caldicellulosiruptor</taxon>
    </lineage>
</organism>
<dbReference type="HOGENOM" id="CLU_679128_0_0_9"/>
<dbReference type="STRING" id="632518.Calow_1144"/>
<dbReference type="KEGG" id="cow:Calow_1144"/>
<dbReference type="EMBL" id="CP002216">
    <property type="protein sequence ID" value="ADQ04705.1"/>
    <property type="molecule type" value="Genomic_DNA"/>
</dbReference>
<proteinExistence type="predicted"/>
<evidence type="ECO:0000256" key="1">
    <source>
        <dbReference type="SAM" id="Phobius"/>
    </source>
</evidence>
<dbReference type="AlphaFoldDB" id="E4Q1H1"/>
<reference key="1">
    <citation type="submission" date="2010-09" db="EMBL/GenBank/DDBJ databases">
        <title>Complete sequence of Caldicellulosiruptor owensensis OL.</title>
        <authorList>
            <consortium name="US DOE Joint Genome Institute"/>
            <person name="Lucas S."/>
            <person name="Copeland A."/>
            <person name="Lapidus A."/>
            <person name="Cheng J.-F."/>
            <person name="Bruce D."/>
            <person name="Goodwin L."/>
            <person name="Pitluck S."/>
            <person name="Davenport K."/>
            <person name="Detter J.C."/>
            <person name="Han C."/>
            <person name="Tapia R."/>
            <person name="Land M."/>
            <person name="Hauser L."/>
            <person name="Chang Y.-J."/>
            <person name="Jeffries C."/>
            <person name="Kyrpides N."/>
            <person name="Ivanova N."/>
            <person name="Mikhailova N."/>
            <person name="Blumer-Schuette S.E."/>
            <person name="Kelly R.M."/>
            <person name="Woyke T."/>
        </authorList>
    </citation>
    <scope>NUCLEOTIDE SEQUENCE</scope>
    <source>
        <strain>OL</strain>
    </source>
</reference>
<sequence length="405" mass="46430">MCNMKLNVLKIKNIYKSLLLSILITLIIVGIIYYAIISHLIGNISEKVGYVERFDKTENGNFFALFYGKIRHSSGREDLLFRIKIDYKMTSEWGYFPTRFFAWGIEQVAYCSANLKKLILVDYKSKKEVYCKQMPEEIEYISVNKERNVFVIATQKGLYLLKSQPASKNKESSANNSFILKQVAKGSFCWPVLSPNGRYIACGENDNKENELATSLVVIDLNKNIKKKLLSERFGDLPINNVYRIIYSIAWSRDSRYVAISTTTPADPACIWVSVADVLTGKITEFTKNTGLCNPPGCFTSEDKFIFSQGEPQYKGFGDYSNIKEPFRAKLVFLDFKRGNLEFIEEISKDLNAYWPIYVNGEIYFLDKNSFLTSEGCTIYKLEGKTVKRLFKVNGNLVNYDVIKN</sequence>
<keyword evidence="1" id="KW-0812">Transmembrane</keyword>
<evidence type="ECO:0000313" key="3">
    <source>
        <dbReference type="Proteomes" id="UP000006889"/>
    </source>
</evidence>
<dbReference type="Proteomes" id="UP000006889">
    <property type="component" value="Chromosome"/>
</dbReference>
<evidence type="ECO:0000313" key="2">
    <source>
        <dbReference type="EMBL" id="ADQ04705.1"/>
    </source>
</evidence>
<keyword evidence="3" id="KW-1185">Reference proteome</keyword>
<dbReference type="SUPFAM" id="SSF69322">
    <property type="entry name" value="Tricorn protease domain 2"/>
    <property type="match status" value="1"/>
</dbReference>
<evidence type="ECO:0008006" key="4">
    <source>
        <dbReference type="Google" id="ProtNLM"/>
    </source>
</evidence>
<dbReference type="Gene3D" id="2.130.10.10">
    <property type="entry name" value="YVTN repeat-like/Quinoprotein amine dehydrogenase"/>
    <property type="match status" value="1"/>
</dbReference>
<keyword evidence="1" id="KW-1133">Transmembrane helix</keyword>
<name>E4Q1H1_CALOW</name>